<feature type="transmembrane region" description="Helical" evidence="2">
    <location>
        <begin position="588"/>
        <end position="613"/>
    </location>
</feature>
<reference evidence="3" key="2">
    <citation type="submission" date="2015-02" db="UniProtKB">
        <authorList>
            <consortium name="EnsemblMetazoa"/>
        </authorList>
    </citation>
    <scope>IDENTIFICATION</scope>
</reference>
<dbReference type="EMBL" id="JH431796">
    <property type="status" value="NOT_ANNOTATED_CDS"/>
    <property type="molecule type" value="Genomic_DNA"/>
</dbReference>
<keyword evidence="2" id="KW-0472">Membrane</keyword>
<evidence type="ECO:0000256" key="1">
    <source>
        <dbReference type="ARBA" id="ARBA00009172"/>
    </source>
</evidence>
<feature type="transmembrane region" description="Helical" evidence="2">
    <location>
        <begin position="689"/>
        <end position="710"/>
    </location>
</feature>
<evidence type="ECO:0000256" key="2">
    <source>
        <dbReference type="SAM" id="Phobius"/>
    </source>
</evidence>
<dbReference type="HOGENOM" id="CLU_326618_0_0_1"/>
<keyword evidence="4" id="KW-1185">Reference proteome</keyword>
<dbReference type="PANTHER" id="PTHR19444">
    <property type="entry name" value="UNC-93 RELATED"/>
    <property type="match status" value="1"/>
</dbReference>
<dbReference type="GO" id="GO:0043266">
    <property type="term" value="P:regulation of potassium ion transport"/>
    <property type="evidence" value="ECO:0007669"/>
    <property type="project" value="TreeGrafter"/>
</dbReference>
<dbReference type="AlphaFoldDB" id="T1J285"/>
<accession>T1J285</accession>
<dbReference type="STRING" id="126957.T1J285"/>
<evidence type="ECO:0000313" key="4">
    <source>
        <dbReference type="Proteomes" id="UP000014500"/>
    </source>
</evidence>
<dbReference type="GO" id="GO:0055120">
    <property type="term" value="C:striated muscle dense body"/>
    <property type="evidence" value="ECO:0007669"/>
    <property type="project" value="TreeGrafter"/>
</dbReference>
<feature type="transmembrane region" description="Helical" evidence="2">
    <location>
        <begin position="530"/>
        <end position="552"/>
    </location>
</feature>
<feature type="transmembrane region" description="Helical" evidence="2">
    <location>
        <begin position="500"/>
        <end position="518"/>
    </location>
</feature>
<protein>
    <submittedName>
        <fullName evidence="3">Uncharacterized protein</fullName>
    </submittedName>
</protein>
<organism evidence="3 4">
    <name type="scientific">Strigamia maritima</name>
    <name type="common">European centipede</name>
    <name type="synonym">Geophilus maritimus</name>
    <dbReference type="NCBI Taxonomy" id="126957"/>
    <lineage>
        <taxon>Eukaryota</taxon>
        <taxon>Metazoa</taxon>
        <taxon>Ecdysozoa</taxon>
        <taxon>Arthropoda</taxon>
        <taxon>Myriapoda</taxon>
        <taxon>Chilopoda</taxon>
        <taxon>Pleurostigmophora</taxon>
        <taxon>Geophilomorpha</taxon>
        <taxon>Linotaeniidae</taxon>
        <taxon>Strigamia</taxon>
    </lineage>
</organism>
<keyword evidence="2" id="KW-1133">Transmembrane helix</keyword>
<feature type="transmembrane region" description="Helical" evidence="2">
    <location>
        <begin position="807"/>
        <end position="826"/>
    </location>
</feature>
<dbReference type="eggNOG" id="KOG3097">
    <property type="taxonomic scope" value="Eukaryota"/>
</dbReference>
<dbReference type="PANTHER" id="PTHR19444:SF11">
    <property type="entry name" value="UNC93-LIKE PROTEIN"/>
    <property type="match status" value="1"/>
</dbReference>
<feature type="transmembrane region" description="Helical" evidence="2">
    <location>
        <begin position="159"/>
        <end position="187"/>
    </location>
</feature>
<feature type="transmembrane region" description="Helical" evidence="2">
    <location>
        <begin position="767"/>
        <end position="795"/>
    </location>
</feature>
<feature type="transmembrane region" description="Helical" evidence="2">
    <location>
        <begin position="341"/>
        <end position="362"/>
    </location>
</feature>
<feature type="transmembrane region" description="Helical" evidence="2">
    <location>
        <begin position="564"/>
        <end position="582"/>
    </location>
</feature>
<dbReference type="Proteomes" id="UP000014500">
    <property type="component" value="Unassembled WGS sequence"/>
</dbReference>
<feature type="transmembrane region" description="Helical" evidence="2">
    <location>
        <begin position="832"/>
        <end position="861"/>
    </location>
</feature>
<dbReference type="PhylomeDB" id="T1J285"/>
<sequence length="882" mass="96081">MTDGPTEGKKDGVVCVGVENSSFNREETTVVPANDANVAKVNIITESKKLEVQLNHFLPDELSREKCRVWKSLICLCFALTMGFSSSITLVNSITSILPNDNLGISALAVAGASQVVAAAVLVPVANKLWGSRTMLRVSLIVNLLFIASFLYATWATTILGAICFGVGQSLLVSNSFIYANTAGYWYERLVTSGNVDAILVRVSGMVNCALGSAFVWGNLALYLILGSKPTDESETFQDVCGAAYCNQELNISTLDPPPPSQYYTLVGLLSFMGLLGCGLIFATEDFAHKLGHFCCTKDEALVVLRNSWRLLQNPRGFLLVPITVMIGMEESCLVGDITKALISCSLGISMVGLVMLAYGLVEIPVSLGHWLVVKKYGRVPVVAFACFTLLIPIITMLLWTTDPNQLEIYYILICLWAIADSLLMSVIFSTYAALFEDNMEGAFSTMLETQESGAEIQSGIDNPAFQSKDNTTDNFVKENVVQSTVDELNVEKRRIWKSLACLCLTVTLSFSSSIALINSITSLYSDGNLGISVLAVISGSQLFTSVFVSVWLKLWGCLKMLRIGLLTNSLFVIAFFYPNWFTLISGALVFGFTASMLFTAGFMYVNSAGYWLARITDENNLDAILVRVSGIMNASLGSGFIWGNVALYLILGPPPEVDVNSAQDLCGAAYCNKELNVTTLQPPSPNSYYTLIGILTAMSVVACAISYFLEDFSSRLGHKCCTMREICTVFRNTWRVFKNPNMFLLAPLTVVIAMEEAFMVGDITKALISCSLGISMVGLIMMAFGVSELVASLVHWPIVQKLGRPFAVGMAVFIFIVEIVTLLLWKPNPHYLPVYFVLVCLWAAADAILISVTFATYGVFFEDNMEGGFAAANVWLSLGNV</sequence>
<dbReference type="SUPFAM" id="SSF103473">
    <property type="entry name" value="MFS general substrate transporter"/>
    <property type="match status" value="2"/>
</dbReference>
<dbReference type="GO" id="GO:0006937">
    <property type="term" value="P:regulation of muscle contraction"/>
    <property type="evidence" value="ECO:0007669"/>
    <property type="project" value="TreeGrafter"/>
</dbReference>
<feature type="transmembrane region" description="Helical" evidence="2">
    <location>
        <begin position="199"/>
        <end position="226"/>
    </location>
</feature>
<dbReference type="EnsemblMetazoa" id="SMAR007665-RA">
    <property type="protein sequence ID" value="SMAR007665-PA"/>
    <property type="gene ID" value="SMAR007665"/>
</dbReference>
<dbReference type="GO" id="GO:0005886">
    <property type="term" value="C:plasma membrane"/>
    <property type="evidence" value="ECO:0007669"/>
    <property type="project" value="TreeGrafter"/>
</dbReference>
<proteinExistence type="inferred from homology"/>
<feature type="transmembrane region" description="Helical" evidence="2">
    <location>
        <begin position="103"/>
        <end position="123"/>
    </location>
</feature>
<feature type="transmembrane region" description="Helical" evidence="2">
    <location>
        <begin position="73"/>
        <end position="91"/>
    </location>
</feature>
<feature type="transmembrane region" description="Helical" evidence="2">
    <location>
        <begin position="311"/>
        <end position="329"/>
    </location>
</feature>
<feature type="transmembrane region" description="Helical" evidence="2">
    <location>
        <begin position="625"/>
        <end position="652"/>
    </location>
</feature>
<comment type="similarity">
    <text evidence="1">Belongs to the unc-93 family.</text>
</comment>
<feature type="transmembrane region" description="Helical" evidence="2">
    <location>
        <begin position="135"/>
        <end position="153"/>
    </location>
</feature>
<evidence type="ECO:0000313" key="3">
    <source>
        <dbReference type="EnsemblMetazoa" id="SMAR007665-PA"/>
    </source>
</evidence>
<dbReference type="InterPro" id="IPR036259">
    <property type="entry name" value="MFS_trans_sf"/>
</dbReference>
<dbReference type="GO" id="GO:0015459">
    <property type="term" value="F:potassium channel regulator activity"/>
    <property type="evidence" value="ECO:0007669"/>
    <property type="project" value="TreeGrafter"/>
</dbReference>
<dbReference type="InterPro" id="IPR051951">
    <property type="entry name" value="UNC-93_regulatory"/>
</dbReference>
<feature type="transmembrane region" description="Helical" evidence="2">
    <location>
        <begin position="409"/>
        <end position="435"/>
    </location>
</feature>
<name>T1J285_STRMM</name>
<feature type="transmembrane region" description="Helical" evidence="2">
    <location>
        <begin position="382"/>
        <end position="403"/>
    </location>
</feature>
<dbReference type="Gene3D" id="1.20.1250.20">
    <property type="entry name" value="MFS general substrate transporter like domains"/>
    <property type="match status" value="1"/>
</dbReference>
<feature type="transmembrane region" description="Helical" evidence="2">
    <location>
        <begin position="263"/>
        <end position="283"/>
    </location>
</feature>
<keyword evidence="2" id="KW-0812">Transmembrane</keyword>
<reference evidence="4" key="1">
    <citation type="submission" date="2011-05" db="EMBL/GenBank/DDBJ databases">
        <authorList>
            <person name="Richards S.R."/>
            <person name="Qu J."/>
            <person name="Jiang H."/>
            <person name="Jhangiani S.N."/>
            <person name="Agravi P."/>
            <person name="Goodspeed R."/>
            <person name="Gross S."/>
            <person name="Mandapat C."/>
            <person name="Jackson L."/>
            <person name="Mathew T."/>
            <person name="Pu L."/>
            <person name="Thornton R."/>
            <person name="Saada N."/>
            <person name="Wilczek-Boney K.B."/>
            <person name="Lee S."/>
            <person name="Kovar C."/>
            <person name="Wu Y."/>
            <person name="Scherer S.E."/>
            <person name="Worley K.C."/>
            <person name="Muzny D.M."/>
            <person name="Gibbs R."/>
        </authorList>
    </citation>
    <scope>NUCLEOTIDE SEQUENCE</scope>
    <source>
        <strain evidence="4">Brora</strain>
    </source>
</reference>